<dbReference type="GO" id="GO:0038023">
    <property type="term" value="F:signaling receptor activity"/>
    <property type="evidence" value="ECO:0007669"/>
    <property type="project" value="TreeGrafter"/>
</dbReference>
<dbReference type="GO" id="GO:0005576">
    <property type="term" value="C:extracellular region"/>
    <property type="evidence" value="ECO:0007669"/>
    <property type="project" value="UniProtKB-SubCell"/>
</dbReference>
<gene>
    <name evidence="8" type="ORF">HAZT_HAZT005301</name>
</gene>
<accession>A0A6A0GXM6</accession>
<evidence type="ECO:0000256" key="1">
    <source>
        <dbReference type="ARBA" id="ARBA00004184"/>
    </source>
</evidence>
<dbReference type="GO" id="GO:0005886">
    <property type="term" value="C:plasma membrane"/>
    <property type="evidence" value="ECO:0007669"/>
    <property type="project" value="TreeGrafter"/>
</dbReference>
<dbReference type="Pfam" id="PF00754">
    <property type="entry name" value="F5_F8_type_C"/>
    <property type="match status" value="1"/>
</dbReference>
<reference evidence="8" key="3">
    <citation type="submission" date="2019-06" db="EMBL/GenBank/DDBJ databases">
        <authorList>
            <person name="Poynton C."/>
            <person name="Hasenbein S."/>
            <person name="Benoit J.B."/>
            <person name="Sepulveda M.S."/>
            <person name="Poelchau M.F."/>
            <person name="Murali S.C."/>
            <person name="Chen S."/>
            <person name="Glastad K.M."/>
            <person name="Werren J.H."/>
            <person name="Vineis J.H."/>
            <person name="Bowen J.L."/>
            <person name="Friedrich M."/>
            <person name="Jones J."/>
            <person name="Robertson H.M."/>
            <person name="Feyereisen R."/>
            <person name="Mechler-Hickson A."/>
            <person name="Mathers N."/>
            <person name="Lee C.E."/>
            <person name="Colbourne J.K."/>
            <person name="Biales A."/>
            <person name="Johnston J.S."/>
            <person name="Wellborn G.A."/>
            <person name="Rosendale A.J."/>
            <person name="Cridge A.G."/>
            <person name="Munoz-Torres M.C."/>
            <person name="Bain P.A."/>
            <person name="Manny A.R."/>
            <person name="Major K.M."/>
            <person name="Lambert F.N."/>
            <person name="Vulpe C.D."/>
            <person name="Tuck P."/>
            <person name="Blalock B.J."/>
            <person name="Lin Y.-Y."/>
            <person name="Smith M.E."/>
            <person name="Ochoa-Acuna H."/>
            <person name="Chen M.-J.M."/>
            <person name="Childers C.P."/>
            <person name="Qu J."/>
            <person name="Dugan S."/>
            <person name="Lee S.L."/>
            <person name="Chao H."/>
            <person name="Dinh H."/>
            <person name="Han Y."/>
            <person name="Doddapaneni H."/>
            <person name="Worley K.C."/>
            <person name="Muzny D.M."/>
            <person name="Gibbs R.A."/>
            <person name="Richards S."/>
        </authorList>
    </citation>
    <scope>NUCLEOTIDE SEQUENCE</scope>
    <source>
        <strain evidence="8">HAZT.00-mixed</strain>
        <tissue evidence="8">Whole organism</tissue>
    </source>
</reference>
<feature type="domain" description="F5/8 type C" evidence="7">
    <location>
        <begin position="22"/>
        <end position="201"/>
    </location>
</feature>
<dbReference type="InterPro" id="IPR050633">
    <property type="entry name" value="Neuropilin_MCO_CoagFactor"/>
</dbReference>
<keyword evidence="4" id="KW-0130">Cell adhesion</keyword>
<comment type="caution">
    <text evidence="8">The sequence shown here is derived from an EMBL/GenBank/DDBJ whole genome shotgun (WGS) entry which is preliminary data.</text>
</comment>
<evidence type="ECO:0000313" key="8">
    <source>
        <dbReference type="EMBL" id="KAA0190907.1"/>
    </source>
</evidence>
<organism evidence="8">
    <name type="scientific">Hyalella azteca</name>
    <name type="common">Amphipod</name>
    <dbReference type="NCBI Taxonomy" id="294128"/>
    <lineage>
        <taxon>Eukaryota</taxon>
        <taxon>Metazoa</taxon>
        <taxon>Ecdysozoa</taxon>
        <taxon>Arthropoda</taxon>
        <taxon>Crustacea</taxon>
        <taxon>Multicrustacea</taxon>
        <taxon>Malacostraca</taxon>
        <taxon>Eumalacostraca</taxon>
        <taxon>Peracarida</taxon>
        <taxon>Amphipoda</taxon>
        <taxon>Senticaudata</taxon>
        <taxon>Talitrida</taxon>
        <taxon>Talitroidea</taxon>
        <taxon>Hyalellidae</taxon>
        <taxon>Hyalella</taxon>
    </lineage>
</organism>
<dbReference type="PANTHER" id="PTHR46806">
    <property type="entry name" value="F5/8 TYPE C DOMAIN-CONTAINING PROTEIN"/>
    <property type="match status" value="1"/>
</dbReference>
<dbReference type="InterPro" id="IPR008979">
    <property type="entry name" value="Galactose-bd-like_sf"/>
</dbReference>
<dbReference type="EMBL" id="JQDR03012678">
    <property type="protein sequence ID" value="KAA0190907.1"/>
    <property type="molecule type" value="Genomic_DNA"/>
</dbReference>
<dbReference type="InterPro" id="IPR000421">
    <property type="entry name" value="FA58C"/>
</dbReference>
<keyword evidence="3" id="KW-0964">Secreted</keyword>
<evidence type="ECO:0000256" key="3">
    <source>
        <dbReference type="ARBA" id="ARBA00022525"/>
    </source>
</evidence>
<dbReference type="SUPFAM" id="SSF49785">
    <property type="entry name" value="Galactose-binding domain-like"/>
    <property type="match status" value="1"/>
</dbReference>
<name>A0A6A0GXM6_HYAAZ</name>
<keyword evidence="5" id="KW-0472">Membrane</keyword>
<reference evidence="8" key="2">
    <citation type="journal article" date="2018" name="Environ. Sci. Technol.">
        <title>The Toxicogenome of Hyalella azteca: A Model for Sediment Ecotoxicology and Evolutionary Toxicology.</title>
        <authorList>
            <person name="Poynton H.C."/>
            <person name="Hasenbein S."/>
            <person name="Benoit J.B."/>
            <person name="Sepulveda M.S."/>
            <person name="Poelchau M.F."/>
            <person name="Hughes D.S.T."/>
            <person name="Murali S.C."/>
            <person name="Chen S."/>
            <person name="Glastad K.M."/>
            <person name="Goodisman M.A.D."/>
            <person name="Werren J.H."/>
            <person name="Vineis J.H."/>
            <person name="Bowen J.L."/>
            <person name="Friedrich M."/>
            <person name="Jones J."/>
            <person name="Robertson H.M."/>
            <person name="Feyereisen R."/>
            <person name="Mechler-Hickson A."/>
            <person name="Mathers N."/>
            <person name="Lee C.E."/>
            <person name="Colbourne J.K."/>
            <person name="Biales A."/>
            <person name="Johnston J.S."/>
            <person name="Wellborn G.A."/>
            <person name="Rosendale A.J."/>
            <person name="Cridge A.G."/>
            <person name="Munoz-Torres M.C."/>
            <person name="Bain P.A."/>
            <person name="Manny A.R."/>
            <person name="Major K.M."/>
            <person name="Lambert F.N."/>
            <person name="Vulpe C.D."/>
            <person name="Tuck P."/>
            <person name="Blalock B.J."/>
            <person name="Lin Y.Y."/>
            <person name="Smith M.E."/>
            <person name="Ochoa-Acuna H."/>
            <person name="Chen M.M."/>
            <person name="Childers C.P."/>
            <person name="Qu J."/>
            <person name="Dugan S."/>
            <person name="Lee S.L."/>
            <person name="Chao H."/>
            <person name="Dinh H."/>
            <person name="Han Y."/>
            <person name="Doddapaneni H."/>
            <person name="Worley K.C."/>
            <person name="Muzny D.M."/>
            <person name="Gibbs R.A."/>
            <person name="Richards S."/>
        </authorList>
    </citation>
    <scope>NUCLEOTIDE SEQUENCE</scope>
    <source>
        <strain evidence="8">HAZT.00-mixed</strain>
        <tissue evidence="8">Whole organism</tissue>
    </source>
</reference>
<dbReference type="Proteomes" id="UP000711488">
    <property type="component" value="Unassembled WGS sequence"/>
</dbReference>
<sequence length="251" mass="27076">MATGEGSLKYCFDVEVRVLCQCQCQDGLGMESGTIPDSAITSSASLIPGMQDTAYRARLNSRNRDVLNDERFPVGAWTVPTVGPVDEQWLQFLPLVSLSHLIQVDLGERKEVTGVVTQGSPSGRLFVSRFAVQVSSDGSSWTEIRDLNADHAKIFVGNTDGSSAVTNLFPAPAMVRFVRVVPLPGGLGPAGGALRIELKGCDMPEEVELSTLPPFATTVPPLLHVTVPREPVCTDGWTPWMNSHTPMPGDW</sequence>
<evidence type="ECO:0000259" key="7">
    <source>
        <dbReference type="PROSITE" id="PS50022"/>
    </source>
</evidence>
<evidence type="ECO:0000256" key="4">
    <source>
        <dbReference type="ARBA" id="ARBA00022889"/>
    </source>
</evidence>
<comment type="subcellular location">
    <subcellularLocation>
        <location evidence="1">Endomembrane system</location>
        <topology evidence="1">Peripheral membrane protein</topology>
    </subcellularLocation>
    <subcellularLocation>
        <location evidence="2">Secreted</location>
    </subcellularLocation>
</comment>
<feature type="non-terminal residue" evidence="8">
    <location>
        <position position="251"/>
    </location>
</feature>
<keyword evidence="6" id="KW-1015">Disulfide bond</keyword>
<dbReference type="GO" id="GO:0007155">
    <property type="term" value="P:cell adhesion"/>
    <property type="evidence" value="ECO:0007669"/>
    <property type="project" value="UniProtKB-KW"/>
</dbReference>
<dbReference type="PANTHER" id="PTHR46806:SF5">
    <property type="entry name" value="F5_8 TYPE C DOMAIN-CONTAINING PROTEIN"/>
    <property type="match status" value="1"/>
</dbReference>
<dbReference type="SMART" id="SM00231">
    <property type="entry name" value="FA58C"/>
    <property type="match status" value="1"/>
</dbReference>
<dbReference type="GO" id="GO:0012505">
    <property type="term" value="C:endomembrane system"/>
    <property type="evidence" value="ECO:0007669"/>
    <property type="project" value="UniProtKB-SubCell"/>
</dbReference>
<evidence type="ECO:0000256" key="6">
    <source>
        <dbReference type="ARBA" id="ARBA00023157"/>
    </source>
</evidence>
<dbReference type="PROSITE" id="PS01286">
    <property type="entry name" value="FA58C_2"/>
    <property type="match status" value="1"/>
</dbReference>
<proteinExistence type="predicted"/>
<dbReference type="CDD" id="cd00057">
    <property type="entry name" value="FA58C"/>
    <property type="match status" value="1"/>
</dbReference>
<evidence type="ECO:0000256" key="2">
    <source>
        <dbReference type="ARBA" id="ARBA00004613"/>
    </source>
</evidence>
<dbReference type="PROSITE" id="PS50022">
    <property type="entry name" value="FA58C_3"/>
    <property type="match status" value="1"/>
</dbReference>
<reference evidence="8" key="1">
    <citation type="submission" date="2014-08" db="EMBL/GenBank/DDBJ databases">
        <authorList>
            <person name="Murali S."/>
            <person name="Richards S."/>
            <person name="Bandaranaike D."/>
            <person name="Bellair M."/>
            <person name="Blankenburg K."/>
            <person name="Chao H."/>
            <person name="Dinh H."/>
            <person name="Doddapaneni H."/>
            <person name="Dugan-Rocha S."/>
            <person name="Elkadiri S."/>
            <person name="Gnanaolivu R."/>
            <person name="Hughes D."/>
            <person name="Lee S."/>
            <person name="Li M."/>
            <person name="Ming W."/>
            <person name="Munidasa M."/>
            <person name="Muniz J."/>
            <person name="Nguyen L."/>
            <person name="Osuji N."/>
            <person name="Pu L.-L."/>
            <person name="Puazo M."/>
            <person name="Skinner E."/>
            <person name="Qu C."/>
            <person name="Quiroz J."/>
            <person name="Raj R."/>
            <person name="Weissenberger G."/>
            <person name="Xin Y."/>
            <person name="Zou X."/>
            <person name="Han Y."/>
            <person name="Worley K."/>
            <person name="Muzny D."/>
            <person name="Gibbs R."/>
        </authorList>
    </citation>
    <scope>NUCLEOTIDE SEQUENCE</scope>
    <source>
        <strain evidence="8">HAZT.00-mixed</strain>
        <tissue evidence="8">Whole organism</tissue>
    </source>
</reference>
<dbReference type="AlphaFoldDB" id="A0A6A0GXM6"/>
<evidence type="ECO:0000256" key="5">
    <source>
        <dbReference type="ARBA" id="ARBA00023136"/>
    </source>
</evidence>
<protein>
    <recommendedName>
        <fullName evidence="7">F5/8 type C domain-containing protein</fullName>
    </recommendedName>
</protein>
<dbReference type="Gene3D" id="2.60.120.260">
    <property type="entry name" value="Galactose-binding domain-like"/>
    <property type="match status" value="1"/>
</dbReference>